<dbReference type="Proteomes" id="UP000828390">
    <property type="component" value="Unassembled WGS sequence"/>
</dbReference>
<dbReference type="AlphaFoldDB" id="A0A9D4EYE9"/>
<keyword evidence="3" id="KW-1185">Reference proteome</keyword>
<keyword evidence="1" id="KW-0732">Signal</keyword>
<evidence type="ECO:0000313" key="2">
    <source>
        <dbReference type="EMBL" id="KAH3789070.1"/>
    </source>
</evidence>
<reference evidence="2" key="1">
    <citation type="journal article" date="2019" name="bioRxiv">
        <title>The Genome of the Zebra Mussel, Dreissena polymorpha: A Resource for Invasive Species Research.</title>
        <authorList>
            <person name="McCartney M.A."/>
            <person name="Auch B."/>
            <person name="Kono T."/>
            <person name="Mallez S."/>
            <person name="Zhang Y."/>
            <person name="Obille A."/>
            <person name="Becker A."/>
            <person name="Abrahante J.E."/>
            <person name="Garbe J."/>
            <person name="Badalamenti J.P."/>
            <person name="Herman A."/>
            <person name="Mangelson H."/>
            <person name="Liachko I."/>
            <person name="Sullivan S."/>
            <person name="Sone E.D."/>
            <person name="Koren S."/>
            <person name="Silverstein K.A.T."/>
            <person name="Beckman K.B."/>
            <person name="Gohl D.M."/>
        </authorList>
    </citation>
    <scope>NUCLEOTIDE SEQUENCE</scope>
    <source>
        <strain evidence="2">Duluth1</strain>
        <tissue evidence="2">Whole animal</tissue>
    </source>
</reference>
<dbReference type="EMBL" id="JAIWYP010000008">
    <property type="protein sequence ID" value="KAH3789070.1"/>
    <property type="molecule type" value="Genomic_DNA"/>
</dbReference>
<feature type="chain" id="PRO_5039367439" evidence="1">
    <location>
        <begin position="21"/>
        <end position="81"/>
    </location>
</feature>
<evidence type="ECO:0000313" key="3">
    <source>
        <dbReference type="Proteomes" id="UP000828390"/>
    </source>
</evidence>
<evidence type="ECO:0000256" key="1">
    <source>
        <dbReference type="SAM" id="SignalP"/>
    </source>
</evidence>
<name>A0A9D4EYE9_DREPO</name>
<organism evidence="2 3">
    <name type="scientific">Dreissena polymorpha</name>
    <name type="common">Zebra mussel</name>
    <name type="synonym">Mytilus polymorpha</name>
    <dbReference type="NCBI Taxonomy" id="45954"/>
    <lineage>
        <taxon>Eukaryota</taxon>
        <taxon>Metazoa</taxon>
        <taxon>Spiralia</taxon>
        <taxon>Lophotrochozoa</taxon>
        <taxon>Mollusca</taxon>
        <taxon>Bivalvia</taxon>
        <taxon>Autobranchia</taxon>
        <taxon>Heteroconchia</taxon>
        <taxon>Euheterodonta</taxon>
        <taxon>Imparidentia</taxon>
        <taxon>Neoheterodontei</taxon>
        <taxon>Myida</taxon>
        <taxon>Dreissenoidea</taxon>
        <taxon>Dreissenidae</taxon>
        <taxon>Dreissena</taxon>
    </lineage>
</organism>
<protein>
    <submittedName>
        <fullName evidence="2">Uncharacterized protein</fullName>
    </submittedName>
</protein>
<gene>
    <name evidence="2" type="ORF">DPMN_167238</name>
</gene>
<sequence>MRIFFFVVVVIFLGVTYGQGLPPTDPCWPLWIRCGPPPTCANATKAPESCCLRCPEIPTTPRPLESALRNTELPYIADIFV</sequence>
<feature type="signal peptide" evidence="1">
    <location>
        <begin position="1"/>
        <end position="20"/>
    </location>
</feature>
<accession>A0A9D4EYE9</accession>
<comment type="caution">
    <text evidence="2">The sequence shown here is derived from an EMBL/GenBank/DDBJ whole genome shotgun (WGS) entry which is preliminary data.</text>
</comment>
<proteinExistence type="predicted"/>
<reference evidence="2" key="2">
    <citation type="submission" date="2020-11" db="EMBL/GenBank/DDBJ databases">
        <authorList>
            <person name="McCartney M.A."/>
            <person name="Auch B."/>
            <person name="Kono T."/>
            <person name="Mallez S."/>
            <person name="Becker A."/>
            <person name="Gohl D.M."/>
            <person name="Silverstein K.A.T."/>
            <person name="Koren S."/>
            <person name="Bechman K.B."/>
            <person name="Herman A."/>
            <person name="Abrahante J.E."/>
            <person name="Garbe J."/>
        </authorList>
    </citation>
    <scope>NUCLEOTIDE SEQUENCE</scope>
    <source>
        <strain evidence="2">Duluth1</strain>
        <tissue evidence="2">Whole animal</tissue>
    </source>
</reference>